<dbReference type="Proteomes" id="UP000694546">
    <property type="component" value="Chromosome 4"/>
</dbReference>
<keyword evidence="7" id="KW-0769">Symport</keyword>
<evidence type="ECO:0000256" key="3">
    <source>
        <dbReference type="ARBA" id="ARBA00022448"/>
    </source>
</evidence>
<comment type="subcellular location">
    <subcellularLocation>
        <location evidence="1">Apical cell membrane</location>
        <topology evidence="1">Multi-pass membrane protein</topology>
    </subcellularLocation>
</comment>
<keyword evidence="10" id="KW-0406">Ion transport</keyword>
<dbReference type="Pfam" id="PF00474">
    <property type="entry name" value="SSF"/>
    <property type="match status" value="1"/>
</dbReference>
<dbReference type="PROSITE" id="PS50283">
    <property type="entry name" value="NA_SOLUT_SYMP_3"/>
    <property type="match status" value="1"/>
</dbReference>
<keyword evidence="12" id="KW-1015">Disulfide bond</keyword>
<keyword evidence="5" id="KW-0762">Sugar transport</keyword>
<keyword evidence="3" id="KW-0813">Transport</keyword>
<feature type="transmembrane region" description="Helical" evidence="21">
    <location>
        <begin position="358"/>
        <end position="378"/>
    </location>
</feature>
<feature type="transmembrane region" description="Helical" evidence="21">
    <location>
        <begin position="399"/>
        <end position="420"/>
    </location>
</feature>
<sequence>MSADYFGFSWLRSDHQQRSKNDVVLNNAADISVIVIYFLVVLAVGVWAMVRTNRSTVGGFFLAGRSMVWWPIGASLFASNIGSGHFVGIAGTAAAGGIAIGGFEWNALVVVVILGWLFVPIYIKAGVRKTHKFIPMFGGQRIRVYLSVLSLFLYVFTKISADMFSGAIFINLALGLNIYLAVICLLLITALYTVTGGLAAVIYTDTLQTIIMVVGSFILMGFGRFYRVPRSCYEPHADSFHIFRDAVTGNPPWPGLIFGLTIQAVWYWCTDQVIVQRCLSAKNLSHVKAGCILCGYLKLLPMFLMVFPGMISRILYPNEIACVDPAECLKFCDASVGCTNIAYPKLVVDLMPNGLRGLMLSVMLASLMSSLTSIFNSASTLFTMDIYTKFRRTASEKELMLAGRVFMLALIGVSIAWIPIVQSAQSGQLFDYIQSVTSYLTPPIAAVFILAVFYKRVNETGAFYGLMIGLAIGLSRMIAEFAFGTGTCAQPSDCPEIICGVHYLYFSIILFVISCILIVGISLATKPIDDKHVRPSCSSLGPSCSSLGPSCSSLGPSCSFIRPSKLSLQPQSCPALLSLLLSEREKVRTLDVPSRLTVARTFIDRTVITDLETVTVSLSALFHSRETPVHPHRSFRSGQSEFTPNPGALVSSLPLGFFLNPRKPGGSLVFGTLRRSRSRMSEALAISLTA</sequence>
<evidence type="ECO:0000256" key="21">
    <source>
        <dbReference type="SAM" id="Phobius"/>
    </source>
</evidence>
<keyword evidence="13" id="KW-0325">Glycoprotein</keyword>
<keyword evidence="11 21" id="KW-0472">Membrane</keyword>
<organism evidence="22 23">
    <name type="scientific">Gadus morhua</name>
    <name type="common">Atlantic cod</name>
    <dbReference type="NCBI Taxonomy" id="8049"/>
    <lineage>
        <taxon>Eukaryota</taxon>
        <taxon>Metazoa</taxon>
        <taxon>Chordata</taxon>
        <taxon>Craniata</taxon>
        <taxon>Vertebrata</taxon>
        <taxon>Euteleostomi</taxon>
        <taxon>Actinopterygii</taxon>
        <taxon>Neopterygii</taxon>
        <taxon>Teleostei</taxon>
        <taxon>Neoteleostei</taxon>
        <taxon>Acanthomorphata</taxon>
        <taxon>Zeiogadaria</taxon>
        <taxon>Gadariae</taxon>
        <taxon>Gadiformes</taxon>
        <taxon>Gadoidei</taxon>
        <taxon>Gadidae</taxon>
        <taxon>Gadus</taxon>
    </lineage>
</organism>
<evidence type="ECO:0000256" key="15">
    <source>
        <dbReference type="ARBA" id="ARBA00036179"/>
    </source>
</evidence>
<dbReference type="PROSITE" id="PS00457">
    <property type="entry name" value="NA_SOLUT_SYMP_2"/>
    <property type="match status" value="1"/>
</dbReference>
<evidence type="ECO:0000256" key="12">
    <source>
        <dbReference type="ARBA" id="ARBA00023157"/>
    </source>
</evidence>
<evidence type="ECO:0000256" key="17">
    <source>
        <dbReference type="ARBA" id="ARBA00040046"/>
    </source>
</evidence>
<dbReference type="InterPro" id="IPR018212">
    <property type="entry name" value="Na/solute_symporter_CS"/>
</dbReference>
<keyword evidence="23" id="KW-1185">Reference proteome</keyword>
<evidence type="ECO:0000256" key="7">
    <source>
        <dbReference type="ARBA" id="ARBA00022847"/>
    </source>
</evidence>
<feature type="transmembrane region" description="Helical" evidence="21">
    <location>
        <begin position="253"/>
        <end position="269"/>
    </location>
</feature>
<evidence type="ECO:0000313" key="23">
    <source>
        <dbReference type="Proteomes" id="UP000694546"/>
    </source>
</evidence>
<evidence type="ECO:0000256" key="2">
    <source>
        <dbReference type="ARBA" id="ARBA00006434"/>
    </source>
</evidence>
<dbReference type="InterPro" id="IPR001734">
    <property type="entry name" value="Na/solute_symporter"/>
</dbReference>
<comment type="catalytic activity">
    <reaction evidence="15">
        <text>D-glucose(out) + 2 Na(+)(out) = D-glucose(in) + 2 Na(+)(in)</text>
        <dbReference type="Rhea" id="RHEA:70495"/>
        <dbReference type="ChEBI" id="CHEBI:4167"/>
        <dbReference type="ChEBI" id="CHEBI:29101"/>
    </reaction>
    <physiologicalReaction direction="left-to-right" evidence="15">
        <dbReference type="Rhea" id="RHEA:70496"/>
    </physiologicalReaction>
</comment>
<dbReference type="PANTHER" id="PTHR11819">
    <property type="entry name" value="SOLUTE CARRIER FAMILY 5"/>
    <property type="match status" value="1"/>
</dbReference>
<feature type="transmembrane region" description="Helical" evidence="21">
    <location>
        <begin position="503"/>
        <end position="524"/>
    </location>
</feature>
<dbReference type="InterPro" id="IPR038377">
    <property type="entry name" value="Na/Glc_symporter_sf"/>
</dbReference>
<feature type="transmembrane region" description="Helical" evidence="21">
    <location>
        <begin position="178"/>
        <end position="202"/>
    </location>
</feature>
<reference evidence="22" key="2">
    <citation type="submission" date="2025-09" db="UniProtKB">
        <authorList>
            <consortium name="Ensembl"/>
        </authorList>
    </citation>
    <scope>IDENTIFICATION</scope>
</reference>
<feature type="transmembrane region" description="Helical" evidence="21">
    <location>
        <begin position="432"/>
        <end position="454"/>
    </location>
</feature>
<evidence type="ECO:0000256" key="20">
    <source>
        <dbReference type="RuleBase" id="RU362091"/>
    </source>
</evidence>
<feature type="transmembrane region" description="Helical" evidence="21">
    <location>
        <begin position="144"/>
        <end position="172"/>
    </location>
</feature>
<feature type="transmembrane region" description="Helical" evidence="21">
    <location>
        <begin position="105"/>
        <end position="123"/>
    </location>
</feature>
<dbReference type="GO" id="GO:0016324">
    <property type="term" value="C:apical plasma membrane"/>
    <property type="evidence" value="ECO:0007669"/>
    <property type="project" value="UniProtKB-SubCell"/>
</dbReference>
<dbReference type="NCBIfam" id="TIGR00813">
    <property type="entry name" value="sss"/>
    <property type="match status" value="1"/>
</dbReference>
<evidence type="ECO:0000256" key="13">
    <source>
        <dbReference type="ARBA" id="ARBA00023180"/>
    </source>
</evidence>
<evidence type="ECO:0000256" key="11">
    <source>
        <dbReference type="ARBA" id="ARBA00023136"/>
    </source>
</evidence>
<dbReference type="PANTHER" id="PTHR11819:SF151">
    <property type="entry name" value="SODIUM_GLUCOSE COTRANSPORTER 1"/>
    <property type="match status" value="1"/>
</dbReference>
<evidence type="ECO:0000256" key="14">
    <source>
        <dbReference type="ARBA" id="ARBA00023201"/>
    </source>
</evidence>
<keyword evidence="8 21" id="KW-1133">Transmembrane helix</keyword>
<feature type="transmembrane region" description="Helical" evidence="21">
    <location>
        <begin position="31"/>
        <end position="50"/>
    </location>
</feature>
<protein>
    <recommendedName>
        <fullName evidence="17">Sodium/glucose cotransporter 1</fullName>
    </recommendedName>
    <alternativeName>
        <fullName evidence="19">High affinity sodium-glucose cotransporter</fullName>
    </alternativeName>
    <alternativeName>
        <fullName evidence="18">Solute carrier family 5 member 1</fullName>
    </alternativeName>
</protein>
<feature type="transmembrane region" description="Helical" evidence="21">
    <location>
        <begin position="461"/>
        <end position="483"/>
    </location>
</feature>
<evidence type="ECO:0000256" key="4">
    <source>
        <dbReference type="ARBA" id="ARBA00022475"/>
    </source>
</evidence>
<dbReference type="GeneTree" id="ENSGT00940000155844"/>
<evidence type="ECO:0000256" key="18">
    <source>
        <dbReference type="ARBA" id="ARBA00042803"/>
    </source>
</evidence>
<evidence type="ECO:0000256" key="9">
    <source>
        <dbReference type="ARBA" id="ARBA00023053"/>
    </source>
</evidence>
<evidence type="ECO:0000313" key="22">
    <source>
        <dbReference type="Ensembl" id="ENSGMOP00000063619.1"/>
    </source>
</evidence>
<feature type="transmembrane region" description="Helical" evidence="21">
    <location>
        <begin position="70"/>
        <end position="99"/>
    </location>
</feature>
<proteinExistence type="inferred from homology"/>
<accession>A0A8C5CMN4</accession>
<evidence type="ECO:0000256" key="1">
    <source>
        <dbReference type="ARBA" id="ARBA00004424"/>
    </source>
</evidence>
<feature type="transmembrane region" description="Helical" evidence="21">
    <location>
        <begin position="290"/>
        <end position="311"/>
    </location>
</feature>
<evidence type="ECO:0000256" key="16">
    <source>
        <dbReference type="ARBA" id="ARBA00036206"/>
    </source>
</evidence>
<feature type="transmembrane region" description="Helical" evidence="21">
    <location>
        <begin position="209"/>
        <end position="226"/>
    </location>
</feature>
<dbReference type="Ensembl" id="ENSGMOT00000024899.1">
    <property type="protein sequence ID" value="ENSGMOP00000063619.1"/>
    <property type="gene ID" value="ENSGMOG00000016186.2"/>
</dbReference>
<evidence type="ECO:0000256" key="6">
    <source>
        <dbReference type="ARBA" id="ARBA00022692"/>
    </source>
</evidence>
<dbReference type="Gene3D" id="1.20.1730.10">
    <property type="entry name" value="Sodium/glucose cotransporter"/>
    <property type="match status" value="1"/>
</dbReference>
<reference evidence="22" key="1">
    <citation type="submission" date="2025-08" db="UniProtKB">
        <authorList>
            <consortium name="Ensembl"/>
        </authorList>
    </citation>
    <scope>IDENTIFICATION</scope>
</reference>
<keyword evidence="14" id="KW-0739">Sodium transport</keyword>
<evidence type="ECO:0000256" key="8">
    <source>
        <dbReference type="ARBA" id="ARBA00022989"/>
    </source>
</evidence>
<gene>
    <name evidence="22" type="primary">slc5a1</name>
</gene>
<comment type="similarity">
    <text evidence="2 20">Belongs to the sodium:solute symporter (SSF) (TC 2.A.21) family.</text>
</comment>
<keyword evidence="9" id="KW-0915">Sodium</keyword>
<dbReference type="GO" id="GO:0005412">
    <property type="term" value="F:D-glucose:sodium symporter activity"/>
    <property type="evidence" value="ECO:0007669"/>
    <property type="project" value="TreeGrafter"/>
</dbReference>
<keyword evidence="6 21" id="KW-0812">Transmembrane</keyword>
<evidence type="ECO:0000256" key="19">
    <source>
        <dbReference type="ARBA" id="ARBA00043128"/>
    </source>
</evidence>
<dbReference type="AlphaFoldDB" id="A0A8C5CMN4"/>
<name>A0A8C5CMN4_GADMO</name>
<evidence type="ECO:0000256" key="5">
    <source>
        <dbReference type="ARBA" id="ARBA00022597"/>
    </source>
</evidence>
<keyword evidence="4" id="KW-1003">Cell membrane</keyword>
<evidence type="ECO:0000256" key="10">
    <source>
        <dbReference type="ARBA" id="ARBA00023065"/>
    </source>
</evidence>
<comment type="catalytic activity">
    <reaction evidence="16">
        <text>D-galactose(out) + 2 Na(+)(out) = D-galactose(in) + 2 Na(+)(in)</text>
        <dbReference type="Rhea" id="RHEA:70499"/>
        <dbReference type="ChEBI" id="CHEBI:4139"/>
        <dbReference type="ChEBI" id="CHEBI:29101"/>
    </reaction>
    <physiologicalReaction direction="left-to-right" evidence="16">
        <dbReference type="Rhea" id="RHEA:70500"/>
    </physiologicalReaction>
</comment>